<dbReference type="InterPro" id="IPR043765">
    <property type="entry name" value="DUF5711"/>
</dbReference>
<keyword evidence="3" id="KW-1185">Reference proteome</keyword>
<evidence type="ECO:0000313" key="2">
    <source>
        <dbReference type="EMBL" id="MCQ4922676.1"/>
    </source>
</evidence>
<accession>A0ABT1S880</accession>
<keyword evidence="1" id="KW-0812">Transmembrane</keyword>
<gene>
    <name evidence="2" type="ORF">NE686_06250</name>
</gene>
<dbReference type="Pfam" id="PF18975">
    <property type="entry name" value="DUF5711"/>
    <property type="match status" value="1"/>
</dbReference>
<reference evidence="2 3" key="1">
    <citation type="submission" date="2022-06" db="EMBL/GenBank/DDBJ databases">
        <title>Isolation of gut microbiota from human fecal samples.</title>
        <authorList>
            <person name="Pamer E.G."/>
            <person name="Barat B."/>
            <person name="Waligurski E."/>
            <person name="Medina S."/>
            <person name="Paddock L."/>
            <person name="Mostad J."/>
        </authorList>
    </citation>
    <scope>NUCLEOTIDE SEQUENCE [LARGE SCALE GENOMIC DNA]</scope>
    <source>
        <strain evidence="2 3">DFI.7.95</strain>
    </source>
</reference>
<comment type="caution">
    <text evidence="2">The sequence shown here is derived from an EMBL/GenBank/DDBJ whole genome shotgun (WGS) entry which is preliminary data.</text>
</comment>
<evidence type="ECO:0000313" key="3">
    <source>
        <dbReference type="Proteomes" id="UP001524478"/>
    </source>
</evidence>
<organism evidence="2 3">
    <name type="scientific">Tissierella carlieri</name>
    <dbReference type="NCBI Taxonomy" id="689904"/>
    <lineage>
        <taxon>Bacteria</taxon>
        <taxon>Bacillati</taxon>
        <taxon>Bacillota</taxon>
        <taxon>Tissierellia</taxon>
        <taxon>Tissierellales</taxon>
        <taxon>Tissierellaceae</taxon>
        <taxon>Tissierella</taxon>
    </lineage>
</organism>
<keyword evidence="1" id="KW-1133">Transmembrane helix</keyword>
<dbReference type="SUPFAM" id="SSF63825">
    <property type="entry name" value="YWTD domain"/>
    <property type="match status" value="1"/>
</dbReference>
<evidence type="ECO:0000256" key="1">
    <source>
        <dbReference type="SAM" id="Phobius"/>
    </source>
</evidence>
<proteinExistence type="predicted"/>
<dbReference type="RefSeq" id="WP_256310847.1">
    <property type="nucleotide sequence ID" value="NZ_JANGAC010000003.1"/>
</dbReference>
<feature type="transmembrane region" description="Helical" evidence="1">
    <location>
        <begin position="12"/>
        <end position="28"/>
    </location>
</feature>
<dbReference type="EMBL" id="JANGAC010000003">
    <property type="protein sequence ID" value="MCQ4922676.1"/>
    <property type="molecule type" value="Genomic_DNA"/>
</dbReference>
<sequence length="361" mass="42346">MEENKKSSLKGFKIFIMVFLILSIFLLREENQKRLAKILDFIGGKEKVLKLVNSFENEDDIQNINIYNETVVKYNNNKISFMETDGTLIMEKEFNFEDPFVHYGDKHIYVMDKSTGDIYSFDKDGKTIDKLQFGEEIFNLKESHQNLIYHIKNSDVESIKILDKDRVVFGNYSYEDKNILTCVSNINGTRAAISLLNLNEGILKSQIEYYGENKEKLGSLDIEGEIVVYLNFTSKNEIIALSDRSLYFIKDDKIMWKKEFDLMKDIYLGKDKIYILYSNYLETIDFNGNTEEKIGFTEDYKKILPFEQRFLLYGDDNIAIVEGKKEILKHNDNIIEVFTSKDQILIWGPEEIKTYRISNKK</sequence>
<keyword evidence="1" id="KW-0472">Membrane</keyword>
<dbReference type="Proteomes" id="UP001524478">
    <property type="component" value="Unassembled WGS sequence"/>
</dbReference>
<protein>
    <submittedName>
        <fullName evidence="2">DUF5711 family protein</fullName>
    </submittedName>
</protein>
<name>A0ABT1S880_9FIRM</name>